<reference evidence="1" key="1">
    <citation type="journal article" date="2020" name="Stud. Mycol.">
        <title>101 Dothideomycetes genomes: a test case for predicting lifestyles and emergence of pathogens.</title>
        <authorList>
            <person name="Haridas S."/>
            <person name="Albert R."/>
            <person name="Binder M."/>
            <person name="Bloem J."/>
            <person name="Labutti K."/>
            <person name="Salamov A."/>
            <person name="Andreopoulos B."/>
            <person name="Baker S."/>
            <person name="Barry K."/>
            <person name="Bills G."/>
            <person name="Bluhm B."/>
            <person name="Cannon C."/>
            <person name="Castanera R."/>
            <person name="Culley D."/>
            <person name="Daum C."/>
            <person name="Ezra D."/>
            <person name="Gonzalez J."/>
            <person name="Henrissat B."/>
            <person name="Kuo A."/>
            <person name="Liang C."/>
            <person name="Lipzen A."/>
            <person name="Lutzoni F."/>
            <person name="Magnuson J."/>
            <person name="Mondo S."/>
            <person name="Nolan M."/>
            <person name="Ohm R."/>
            <person name="Pangilinan J."/>
            <person name="Park H.-J."/>
            <person name="Ramirez L."/>
            <person name="Alfaro M."/>
            <person name="Sun H."/>
            <person name="Tritt A."/>
            <person name="Yoshinaga Y."/>
            <person name="Zwiers L.-H."/>
            <person name="Turgeon B."/>
            <person name="Goodwin S."/>
            <person name="Spatafora J."/>
            <person name="Crous P."/>
            <person name="Grigoriev I."/>
        </authorList>
    </citation>
    <scope>NUCLEOTIDE SEQUENCE</scope>
    <source>
        <strain evidence="1">CBS 379.55</strain>
    </source>
</reference>
<name>A0A6A6JJ97_WESOR</name>
<gene>
    <name evidence="1" type="ORF">EI97DRAFT_434150</name>
</gene>
<dbReference type="GeneID" id="54551727"/>
<dbReference type="EMBL" id="ML986496">
    <property type="protein sequence ID" value="KAF2275746.1"/>
    <property type="molecule type" value="Genomic_DNA"/>
</dbReference>
<accession>A0A6A6JJ97</accession>
<dbReference type="AlphaFoldDB" id="A0A6A6JJ97"/>
<dbReference type="Proteomes" id="UP000800097">
    <property type="component" value="Unassembled WGS sequence"/>
</dbReference>
<dbReference type="OrthoDB" id="4456803at2759"/>
<evidence type="ECO:0000313" key="1">
    <source>
        <dbReference type="EMBL" id="KAF2275746.1"/>
    </source>
</evidence>
<dbReference type="RefSeq" id="XP_033653285.1">
    <property type="nucleotide sequence ID" value="XM_033798552.1"/>
</dbReference>
<proteinExistence type="predicted"/>
<evidence type="ECO:0000313" key="2">
    <source>
        <dbReference type="Proteomes" id="UP000800097"/>
    </source>
</evidence>
<organism evidence="1 2">
    <name type="scientific">Westerdykella ornata</name>
    <dbReference type="NCBI Taxonomy" id="318751"/>
    <lineage>
        <taxon>Eukaryota</taxon>
        <taxon>Fungi</taxon>
        <taxon>Dikarya</taxon>
        <taxon>Ascomycota</taxon>
        <taxon>Pezizomycotina</taxon>
        <taxon>Dothideomycetes</taxon>
        <taxon>Pleosporomycetidae</taxon>
        <taxon>Pleosporales</taxon>
        <taxon>Sporormiaceae</taxon>
        <taxon>Westerdykella</taxon>
    </lineage>
</organism>
<protein>
    <submittedName>
        <fullName evidence="1">Uncharacterized protein</fullName>
    </submittedName>
</protein>
<sequence length="200" mass="23103">MMSTLLFCTAEDAKPFIHRILAGNNLYLVQSRNLPNDRSGFKMLLNEGEDFETEFIGASPEECQKWTREKSVQVDFIHQYVLVIADERTSRDGTILVQWFNEDLGDEEPLEFPPYGVLPKTNTWYDFRIDPKAFFRLFAALESTSPDVAYPTYYGRKDELTDENGVFDVIKAVRTIVGEKASAFQCLYRVKNRDTGIWET</sequence>
<keyword evidence="2" id="KW-1185">Reference proteome</keyword>